<dbReference type="InterPro" id="IPR026476">
    <property type="entry name" value="Sarcinarray_fam"/>
</dbReference>
<feature type="transmembrane region" description="Helical" evidence="1">
    <location>
        <begin position="82"/>
        <end position="102"/>
    </location>
</feature>
<dbReference type="InterPro" id="IPR026450">
    <property type="entry name" value="MAST_dom"/>
</dbReference>
<gene>
    <name evidence="2" type="ORF">MSLAZ_0704</name>
</gene>
<dbReference type="NCBIfam" id="TIGR04209">
    <property type="entry name" value="sarcinarray"/>
    <property type="match status" value="1"/>
</dbReference>
<keyword evidence="3" id="KW-1185">Reference proteome</keyword>
<organism evidence="2 3">
    <name type="scientific">Methanosarcina lacustris Z-7289</name>
    <dbReference type="NCBI Taxonomy" id="1434111"/>
    <lineage>
        <taxon>Archaea</taxon>
        <taxon>Methanobacteriati</taxon>
        <taxon>Methanobacteriota</taxon>
        <taxon>Stenosarchaea group</taxon>
        <taxon>Methanomicrobia</taxon>
        <taxon>Methanosarcinales</taxon>
        <taxon>Methanosarcinaceae</taxon>
        <taxon>Methanosarcina</taxon>
    </lineage>
</organism>
<feature type="transmembrane region" description="Helical" evidence="1">
    <location>
        <begin position="261"/>
        <end position="278"/>
    </location>
</feature>
<dbReference type="NCBIfam" id="TIGR04204">
    <property type="entry name" value="MAST_ArtA_sort"/>
    <property type="match status" value="1"/>
</dbReference>
<protein>
    <recommendedName>
        <fullName evidence="4">Sarcinarray family protein</fullName>
    </recommendedName>
</protein>
<evidence type="ECO:0000256" key="1">
    <source>
        <dbReference type="SAM" id="Phobius"/>
    </source>
</evidence>
<reference evidence="2 3" key="1">
    <citation type="submission" date="2014-07" db="EMBL/GenBank/DDBJ databases">
        <title>Methanogenic archaea and the global carbon cycle.</title>
        <authorList>
            <person name="Henriksen J.R."/>
            <person name="Luke J."/>
            <person name="Reinhart S."/>
            <person name="Benedict M.N."/>
            <person name="Youngblut N.D."/>
            <person name="Metcalf M.E."/>
            <person name="Whitaker R.J."/>
            <person name="Metcalf W.W."/>
        </authorList>
    </citation>
    <scope>NUCLEOTIDE SEQUENCE [LARGE SCALE GENOMIC DNA]</scope>
    <source>
        <strain evidence="2 3">Z-7289</strain>
    </source>
</reference>
<dbReference type="HOGENOM" id="CLU_086259_0_0_2"/>
<evidence type="ECO:0000313" key="2">
    <source>
        <dbReference type="EMBL" id="AKB73965.1"/>
    </source>
</evidence>
<proteinExistence type="predicted"/>
<evidence type="ECO:0000313" key="3">
    <source>
        <dbReference type="Proteomes" id="UP000033072"/>
    </source>
</evidence>
<accession>A0A0E3WS75</accession>
<evidence type="ECO:0008006" key="4">
    <source>
        <dbReference type="Google" id="ProtNLM"/>
    </source>
</evidence>
<dbReference type="AlphaFoldDB" id="A0A0E3WS75"/>
<dbReference type="RefSeq" id="WP_332309212.1">
    <property type="nucleotide sequence ID" value="NZ_CP009515.1"/>
</dbReference>
<dbReference type="GeneID" id="24805403"/>
<dbReference type="PATRIC" id="fig|1434111.4.peg.885"/>
<keyword evidence="1" id="KW-1133">Transmembrane helix</keyword>
<dbReference type="EMBL" id="CP009515">
    <property type="protein sequence ID" value="AKB73965.1"/>
    <property type="molecule type" value="Genomic_DNA"/>
</dbReference>
<keyword evidence="1" id="KW-0472">Membrane</keyword>
<dbReference type="KEGG" id="mls:MSLAZ_0704"/>
<name>A0A0E3WS75_9EURY</name>
<keyword evidence="1" id="KW-0812">Transmembrane</keyword>
<dbReference type="Proteomes" id="UP000033072">
    <property type="component" value="Chromosome"/>
</dbReference>
<sequence>MNRVDTDVRISLSKGICAVTASKWKALDILFGVIDGELKDMANKVVNVQHGEFKIRLVDISKNQLAMAISSKSMVCKMKAKYLIIVLILISTINLATAYNPYGNIYTYDVYYDDKLLPGIEVAKPILKIGEPFQIRIDFTTYQKCYVSAMISEIGNGNFIVVDGPTKKTNVYCGKIFEENSTEIFEWTVKPTENWAGGSLPIDFYYQVDELGAGGKTLANGGFTVAYPYISNEHYEGEIPISEEQPVSETEPSSKSTSTPAFSLVTAISAFVLVFLRFSRQ</sequence>